<evidence type="ECO:0008006" key="4">
    <source>
        <dbReference type="Google" id="ProtNLM"/>
    </source>
</evidence>
<proteinExistence type="predicted"/>
<evidence type="ECO:0000256" key="1">
    <source>
        <dbReference type="SAM" id="SignalP"/>
    </source>
</evidence>
<dbReference type="Proteomes" id="UP001618531">
    <property type="component" value="Unassembled WGS sequence"/>
</dbReference>
<dbReference type="RefSeq" id="WP_402877363.1">
    <property type="nucleotide sequence ID" value="NZ_JBIYSL010000005.1"/>
</dbReference>
<organism evidence="2 3">
    <name type="scientific">Paenibacillus illinoisensis</name>
    <dbReference type="NCBI Taxonomy" id="59845"/>
    <lineage>
        <taxon>Bacteria</taxon>
        <taxon>Bacillati</taxon>
        <taxon>Bacillota</taxon>
        <taxon>Bacilli</taxon>
        <taxon>Bacillales</taxon>
        <taxon>Paenibacillaceae</taxon>
        <taxon>Paenibacillus</taxon>
    </lineage>
</organism>
<feature type="chain" id="PRO_5047543096" description="Lipoprotein" evidence="1">
    <location>
        <begin position="19"/>
        <end position="179"/>
    </location>
</feature>
<protein>
    <recommendedName>
        <fullName evidence="4">Lipoprotein</fullName>
    </recommendedName>
</protein>
<dbReference type="PROSITE" id="PS51257">
    <property type="entry name" value="PROKAR_LIPOPROTEIN"/>
    <property type="match status" value="1"/>
</dbReference>
<gene>
    <name evidence="2" type="ORF">ACINKY_21345</name>
</gene>
<keyword evidence="1" id="KW-0732">Signal</keyword>
<reference evidence="2 3" key="1">
    <citation type="submission" date="2024-11" db="EMBL/GenBank/DDBJ databases">
        <title>Identification and Characterization of a Novel Fosfomycin Bacillithiol Transferase FosB8 in Paenibacillus illinoisensis.</title>
        <authorList>
            <person name="Lu W."/>
        </authorList>
    </citation>
    <scope>NUCLEOTIDE SEQUENCE [LARGE SCALE GENOMIC DNA]</scope>
    <source>
        <strain evidence="2 3">WP77</strain>
    </source>
</reference>
<keyword evidence="3" id="KW-1185">Reference proteome</keyword>
<comment type="caution">
    <text evidence="2">The sequence shown here is derived from an EMBL/GenBank/DDBJ whole genome shotgun (WGS) entry which is preliminary data.</text>
</comment>
<accession>A0ABW8I0P6</accession>
<evidence type="ECO:0000313" key="2">
    <source>
        <dbReference type="EMBL" id="MFK0524749.1"/>
    </source>
</evidence>
<evidence type="ECO:0000313" key="3">
    <source>
        <dbReference type="Proteomes" id="UP001618531"/>
    </source>
</evidence>
<sequence>MKKLAFIFLMAVVLVACTDTSTEETETQATEVEETKVLSTEEQKAIVIKFDEESMQLLNQSDEYADDFKTVMDDRVAGKISLEELTAKQEEFLEYFDDLAYEMSVLLKDEGLPEDIENLIREAQDGYVSYFDQKIEGTKIAFGMQEGDHKEFNDNAQISFMYGLSKVSEAKEKLGIPIE</sequence>
<feature type="signal peptide" evidence="1">
    <location>
        <begin position="1"/>
        <end position="18"/>
    </location>
</feature>
<name>A0ABW8I0P6_9BACL</name>
<dbReference type="EMBL" id="JBIYSL010000005">
    <property type="protein sequence ID" value="MFK0524749.1"/>
    <property type="molecule type" value="Genomic_DNA"/>
</dbReference>